<organism evidence="3 4">
    <name type="scientific">Colletotrichum cuscutae</name>
    <dbReference type="NCBI Taxonomy" id="1209917"/>
    <lineage>
        <taxon>Eukaryota</taxon>
        <taxon>Fungi</taxon>
        <taxon>Dikarya</taxon>
        <taxon>Ascomycota</taxon>
        <taxon>Pezizomycotina</taxon>
        <taxon>Sordariomycetes</taxon>
        <taxon>Hypocreomycetidae</taxon>
        <taxon>Glomerellales</taxon>
        <taxon>Glomerellaceae</taxon>
        <taxon>Colletotrichum</taxon>
        <taxon>Colletotrichum acutatum species complex</taxon>
    </lineage>
</organism>
<dbReference type="SUPFAM" id="SSF54695">
    <property type="entry name" value="POZ domain"/>
    <property type="match status" value="1"/>
</dbReference>
<dbReference type="EMBL" id="MPDP01000315">
    <property type="protein sequence ID" value="KAK1446915.1"/>
    <property type="molecule type" value="Genomic_DNA"/>
</dbReference>
<dbReference type="InterPro" id="IPR000210">
    <property type="entry name" value="BTB/POZ_dom"/>
</dbReference>
<name>A0AAI9TVZ2_9PEZI</name>
<feature type="domain" description="BTB" evidence="2">
    <location>
        <begin position="40"/>
        <end position="109"/>
    </location>
</feature>
<dbReference type="PROSITE" id="PS50097">
    <property type="entry name" value="BTB"/>
    <property type="match status" value="1"/>
</dbReference>
<dbReference type="Gene3D" id="3.30.710.10">
    <property type="entry name" value="Potassium Channel Kv1.1, Chain A"/>
    <property type="match status" value="1"/>
</dbReference>
<comment type="caution">
    <text evidence="3">The sequence shown here is derived from an EMBL/GenBank/DDBJ whole genome shotgun (WGS) entry which is preliminary data.</text>
</comment>
<proteinExistence type="predicted"/>
<sequence>MLGKRKRFDTFENLDEYMQSHHLPLQSSLANIWPRVMQSRDIKFIVGPEKKEYTVHEAPFANLSPPLRTLLTGGFQESREGKVIWDDTDPITFVLLTQYAYRGDYSLPESKAAPTFSEENEAPEEGDAPKNLPRSMQGYFWATEHRGSQHHFVNDKFFHGKGRDEKPSPMDQTQSILRKFTGIEAFEKACRDVEHLRPMYMHHVQLYFLADKYTIEDLKEICLARIRHFLSECPGTFQLKTILFESVPIIYAWTVHGDSLRRLISQYFLANMTWIDTGTRFKALRRSTPEFGLDLLDEIPHSYWRELSEGPNEPAAEGWED</sequence>
<dbReference type="AlphaFoldDB" id="A0AAI9TVZ2"/>
<feature type="region of interest" description="Disordered" evidence="1">
    <location>
        <begin position="111"/>
        <end position="133"/>
    </location>
</feature>
<protein>
    <recommendedName>
        <fullName evidence="2">BTB domain-containing protein</fullName>
    </recommendedName>
</protein>
<evidence type="ECO:0000259" key="2">
    <source>
        <dbReference type="PROSITE" id="PS50097"/>
    </source>
</evidence>
<accession>A0AAI9TVZ2</accession>
<evidence type="ECO:0000256" key="1">
    <source>
        <dbReference type="SAM" id="MobiDB-lite"/>
    </source>
</evidence>
<dbReference type="PANTHER" id="PTHR47843">
    <property type="entry name" value="BTB DOMAIN-CONTAINING PROTEIN-RELATED"/>
    <property type="match status" value="1"/>
</dbReference>
<dbReference type="Proteomes" id="UP001239213">
    <property type="component" value="Unassembled WGS sequence"/>
</dbReference>
<dbReference type="InterPro" id="IPR011333">
    <property type="entry name" value="SKP1/BTB/POZ_sf"/>
</dbReference>
<evidence type="ECO:0000313" key="4">
    <source>
        <dbReference type="Proteomes" id="UP001239213"/>
    </source>
</evidence>
<evidence type="ECO:0000313" key="3">
    <source>
        <dbReference type="EMBL" id="KAK1446915.1"/>
    </source>
</evidence>
<reference evidence="3" key="1">
    <citation type="submission" date="2016-11" db="EMBL/GenBank/DDBJ databases">
        <title>The genome sequence of Colletotrichum cuscutae.</title>
        <authorList>
            <person name="Baroncelli R."/>
        </authorList>
    </citation>
    <scope>NUCLEOTIDE SEQUENCE</scope>
    <source>
        <strain evidence="3">IMI 304802</strain>
    </source>
</reference>
<gene>
    <name evidence="3" type="ORF">CCUS01_02474</name>
</gene>
<keyword evidence="4" id="KW-1185">Reference proteome</keyword>